<dbReference type="Pfam" id="PF01055">
    <property type="entry name" value="Glyco_hydro_31_2nd"/>
    <property type="match status" value="1"/>
</dbReference>
<sequence length="248" mass="26922">MGGGQCPRRRQARHDRRGAVLPAGGLHGVQAHCPLLWAGDQCVDFSRHDGIGTVICGALSSGLLGNAYHHSDIGGYTSLFGNVRTAELLMRWSEMAAFTPVMRSHEGNRPDENLQLDGDPQVLAHFARMTRVFRHLAPYVAGLSAEAAATGLPLQRPMFLHFQDDPKTYADQTQYLYGADLLVAPVIREGKTDREVYLPAGADWVNVWTGDRQAGGVEIAVVAELGYPPVFYREGSPDAALFAALGQI</sequence>
<name>A0A974P3K8_9CAUL</name>
<feature type="domain" description="Glycoside hydrolase family 31 TIM barrel" evidence="3">
    <location>
        <begin position="10"/>
        <end position="139"/>
    </location>
</feature>
<evidence type="ECO:0000256" key="2">
    <source>
        <dbReference type="RuleBase" id="RU361185"/>
    </source>
</evidence>
<keyword evidence="2" id="KW-0326">Glycosidase</keyword>
<evidence type="ECO:0000313" key="5">
    <source>
        <dbReference type="EMBL" id="QQZ49735.1"/>
    </source>
</evidence>
<evidence type="ECO:0000259" key="3">
    <source>
        <dbReference type="Pfam" id="PF01055"/>
    </source>
</evidence>
<organism evidence="5">
    <name type="scientific">Phenylobacterium glaciei</name>
    <dbReference type="NCBI Taxonomy" id="2803784"/>
    <lineage>
        <taxon>Bacteria</taxon>
        <taxon>Pseudomonadati</taxon>
        <taxon>Pseudomonadota</taxon>
        <taxon>Alphaproteobacteria</taxon>
        <taxon>Caulobacterales</taxon>
        <taxon>Caulobacteraceae</taxon>
        <taxon>Phenylobacterium</taxon>
    </lineage>
</organism>
<dbReference type="InterPro" id="IPR048395">
    <property type="entry name" value="Glyco_hydro_31_C"/>
</dbReference>
<gene>
    <name evidence="5" type="ORF">JKL49_23310</name>
</gene>
<evidence type="ECO:0000256" key="1">
    <source>
        <dbReference type="ARBA" id="ARBA00007806"/>
    </source>
</evidence>
<evidence type="ECO:0000259" key="4">
    <source>
        <dbReference type="Pfam" id="PF21365"/>
    </source>
</evidence>
<feature type="domain" description="Glycosyl hydrolase family 31 C-terminal" evidence="4">
    <location>
        <begin position="151"/>
        <end position="236"/>
    </location>
</feature>
<dbReference type="Gene3D" id="3.20.20.80">
    <property type="entry name" value="Glycosidases"/>
    <property type="match status" value="1"/>
</dbReference>
<reference evidence="5" key="1">
    <citation type="submission" date="2021-01" db="EMBL/GenBank/DDBJ databases">
        <title>Genome sequence of Phenylobacterium sp. 20VBR1 isolated from a valley glaceir, Ny-Alesund, Svalbard.</title>
        <authorList>
            <person name="Thomas F.A."/>
            <person name="Krishnan K.P."/>
            <person name="Sinha R.K."/>
        </authorList>
    </citation>
    <scope>NUCLEOTIDE SEQUENCE</scope>
    <source>
        <strain evidence="5">20VBR1</strain>
    </source>
</reference>
<keyword evidence="2" id="KW-0378">Hydrolase</keyword>
<dbReference type="SUPFAM" id="SSF51011">
    <property type="entry name" value="Glycosyl hydrolase domain"/>
    <property type="match status" value="1"/>
</dbReference>
<dbReference type="InterPro" id="IPR000322">
    <property type="entry name" value="Glyco_hydro_31_TIM"/>
</dbReference>
<dbReference type="GO" id="GO:0004553">
    <property type="term" value="F:hydrolase activity, hydrolyzing O-glycosyl compounds"/>
    <property type="evidence" value="ECO:0007669"/>
    <property type="project" value="InterPro"/>
</dbReference>
<comment type="similarity">
    <text evidence="1 2">Belongs to the glycosyl hydrolase 31 family.</text>
</comment>
<proteinExistence type="inferred from homology"/>
<evidence type="ECO:0008006" key="6">
    <source>
        <dbReference type="Google" id="ProtNLM"/>
    </source>
</evidence>
<protein>
    <recommendedName>
        <fullName evidence="6">Glycoside hydrolase family 31 N-terminal domain-containing protein</fullName>
    </recommendedName>
</protein>
<dbReference type="Pfam" id="PF21365">
    <property type="entry name" value="Glyco_hydro_31_3rd"/>
    <property type="match status" value="1"/>
</dbReference>
<dbReference type="InterPro" id="IPR013780">
    <property type="entry name" value="Glyco_hydro_b"/>
</dbReference>
<dbReference type="PANTHER" id="PTHR46959">
    <property type="entry name" value="SULFOQUINOVOSIDASE"/>
    <property type="match status" value="1"/>
</dbReference>
<dbReference type="Gene3D" id="2.60.40.1180">
    <property type="entry name" value="Golgi alpha-mannosidase II"/>
    <property type="match status" value="1"/>
</dbReference>
<dbReference type="AlphaFoldDB" id="A0A974P3K8"/>
<dbReference type="InterPro" id="IPR052990">
    <property type="entry name" value="Sulfoquinovosidase_GH31"/>
</dbReference>
<accession>A0A974P3K8</accession>
<dbReference type="EMBL" id="CP068570">
    <property type="protein sequence ID" value="QQZ49735.1"/>
    <property type="molecule type" value="Genomic_DNA"/>
</dbReference>
<dbReference type="InterPro" id="IPR017853">
    <property type="entry name" value="GH"/>
</dbReference>
<dbReference type="SUPFAM" id="SSF51445">
    <property type="entry name" value="(Trans)glycosidases"/>
    <property type="match status" value="1"/>
</dbReference>
<dbReference type="GO" id="GO:0005975">
    <property type="term" value="P:carbohydrate metabolic process"/>
    <property type="evidence" value="ECO:0007669"/>
    <property type="project" value="InterPro"/>
</dbReference>
<dbReference type="PANTHER" id="PTHR46959:SF2">
    <property type="entry name" value="SULFOQUINOVOSIDASE"/>
    <property type="match status" value="1"/>
</dbReference>